<dbReference type="OrthoDB" id="1915431at2759"/>
<name>A0A200PXT7_MACCD</name>
<dbReference type="GO" id="GO:0005737">
    <property type="term" value="C:cytoplasm"/>
    <property type="evidence" value="ECO:0007669"/>
    <property type="project" value="TreeGrafter"/>
</dbReference>
<reference evidence="1 2" key="1">
    <citation type="journal article" date="2017" name="Mol. Plant">
        <title>The Genome of Medicinal Plant Macleaya cordata Provides New Insights into Benzylisoquinoline Alkaloids Metabolism.</title>
        <authorList>
            <person name="Liu X."/>
            <person name="Liu Y."/>
            <person name="Huang P."/>
            <person name="Ma Y."/>
            <person name="Qing Z."/>
            <person name="Tang Q."/>
            <person name="Cao H."/>
            <person name="Cheng P."/>
            <person name="Zheng Y."/>
            <person name="Yuan Z."/>
            <person name="Zhou Y."/>
            <person name="Liu J."/>
            <person name="Tang Z."/>
            <person name="Zhuo Y."/>
            <person name="Zhang Y."/>
            <person name="Yu L."/>
            <person name="Huang J."/>
            <person name="Yang P."/>
            <person name="Peng Q."/>
            <person name="Zhang J."/>
            <person name="Jiang W."/>
            <person name="Zhang Z."/>
            <person name="Lin K."/>
            <person name="Ro D.K."/>
            <person name="Chen X."/>
            <person name="Xiong X."/>
            <person name="Shang Y."/>
            <person name="Huang S."/>
            <person name="Zeng J."/>
        </authorList>
    </citation>
    <scope>NUCLEOTIDE SEQUENCE [LARGE SCALE GENOMIC DNA]</scope>
    <source>
        <strain evidence="2">cv. BLH2017</strain>
        <tissue evidence="1">Root</tissue>
    </source>
</reference>
<dbReference type="GO" id="GO:0010279">
    <property type="term" value="F:indole-3-acetic acid amido synthetase activity"/>
    <property type="evidence" value="ECO:0007669"/>
    <property type="project" value="TreeGrafter"/>
</dbReference>
<dbReference type="InParanoid" id="A0A200PXT7"/>
<keyword evidence="2" id="KW-1185">Reference proteome</keyword>
<evidence type="ECO:0000313" key="1">
    <source>
        <dbReference type="EMBL" id="OVA03053.1"/>
    </source>
</evidence>
<evidence type="ECO:0000313" key="2">
    <source>
        <dbReference type="Proteomes" id="UP000195402"/>
    </source>
</evidence>
<organism evidence="1 2">
    <name type="scientific">Macleaya cordata</name>
    <name type="common">Five-seeded plume-poppy</name>
    <name type="synonym">Bocconia cordata</name>
    <dbReference type="NCBI Taxonomy" id="56857"/>
    <lineage>
        <taxon>Eukaryota</taxon>
        <taxon>Viridiplantae</taxon>
        <taxon>Streptophyta</taxon>
        <taxon>Embryophyta</taxon>
        <taxon>Tracheophyta</taxon>
        <taxon>Spermatophyta</taxon>
        <taxon>Magnoliopsida</taxon>
        <taxon>Ranunculales</taxon>
        <taxon>Papaveraceae</taxon>
        <taxon>Papaveroideae</taxon>
        <taxon>Macleaya</taxon>
    </lineage>
</organism>
<protein>
    <submittedName>
        <fullName evidence="1">GH3 auxin-responsive promoter</fullName>
    </submittedName>
</protein>
<dbReference type="PANTHER" id="PTHR31901:SF9">
    <property type="entry name" value="GH3 DOMAIN-CONTAINING PROTEIN"/>
    <property type="match status" value="1"/>
</dbReference>
<accession>A0A200PXT7</accession>
<dbReference type="Proteomes" id="UP000195402">
    <property type="component" value="Unassembled WGS sequence"/>
</dbReference>
<dbReference type="AlphaFoldDB" id="A0A200PXT7"/>
<dbReference type="EMBL" id="MVGT01003868">
    <property type="protein sequence ID" value="OVA03053.1"/>
    <property type="molecule type" value="Genomic_DNA"/>
</dbReference>
<comment type="caution">
    <text evidence="1">The sequence shown here is derived from an EMBL/GenBank/DDBJ whole genome shotgun (WGS) entry which is preliminary data.</text>
</comment>
<sequence>MWEAAPNSSLAAEMNNTNSIEESQQLESFEKALKFIEDFTTNADKIQNRVLSEILSINAHVEYLQRHGLDGHTDRETFKKVIPVITYEDLKPDINRIANGDTSPILCREPIIGFFTSAKRLGRV</sequence>
<proteinExistence type="predicted"/>
<dbReference type="Pfam" id="PF03321">
    <property type="entry name" value="GH3"/>
    <property type="match status" value="1"/>
</dbReference>
<dbReference type="PANTHER" id="PTHR31901">
    <property type="entry name" value="GH3 DOMAIN-CONTAINING PROTEIN"/>
    <property type="match status" value="1"/>
</dbReference>
<dbReference type="OMA" id="MNANEIQ"/>
<dbReference type="InterPro" id="IPR004993">
    <property type="entry name" value="GH3"/>
</dbReference>
<gene>
    <name evidence="1" type="ORF">BVC80_995g1</name>
</gene>